<dbReference type="GeneID" id="19459331"/>
<dbReference type="OrthoDB" id="6359816at2759"/>
<evidence type="ECO:0000313" key="2">
    <source>
        <dbReference type="Proteomes" id="UP000016922"/>
    </source>
</evidence>
<dbReference type="EMBL" id="KE145367">
    <property type="protein sequence ID" value="EPE29113.1"/>
    <property type="molecule type" value="Genomic_DNA"/>
</dbReference>
<accession>S3DRM2</accession>
<reference evidence="1 2" key="1">
    <citation type="journal article" date="2013" name="BMC Genomics">
        <title>Genomics-driven discovery of the pneumocandin biosynthetic gene cluster in the fungus Glarea lozoyensis.</title>
        <authorList>
            <person name="Chen L."/>
            <person name="Yue Q."/>
            <person name="Zhang X."/>
            <person name="Xiang M."/>
            <person name="Wang C."/>
            <person name="Li S."/>
            <person name="Che Y."/>
            <person name="Ortiz-Lopez F.J."/>
            <person name="Bills G.F."/>
            <person name="Liu X."/>
            <person name="An Z."/>
        </authorList>
    </citation>
    <scope>NUCLEOTIDE SEQUENCE [LARGE SCALE GENOMIC DNA]</scope>
    <source>
        <strain evidence="2">ATCC 20868 / MF5171</strain>
    </source>
</reference>
<sequence length="139" mass="16122">MAVYILADMYDAAGLLERARGDFRYDLTKVGLDYGLWVADLEEEEEKEEVEEEEEEQQFTARVRILRRREEKLMCSVISEIYNSPGHIDPLKADTVELFDRSFAEMLQGPNADLGRTAMLQLPEFSLDMMVSLAAYRRF</sequence>
<gene>
    <name evidence="1" type="ORF">GLAREA_00271</name>
</gene>
<evidence type="ECO:0000313" key="1">
    <source>
        <dbReference type="EMBL" id="EPE29113.1"/>
    </source>
</evidence>
<protein>
    <submittedName>
        <fullName evidence="1">Uncharacterized protein</fullName>
    </submittedName>
</protein>
<organism evidence="1 2">
    <name type="scientific">Glarea lozoyensis (strain ATCC 20868 / MF5171)</name>
    <dbReference type="NCBI Taxonomy" id="1116229"/>
    <lineage>
        <taxon>Eukaryota</taxon>
        <taxon>Fungi</taxon>
        <taxon>Dikarya</taxon>
        <taxon>Ascomycota</taxon>
        <taxon>Pezizomycotina</taxon>
        <taxon>Leotiomycetes</taxon>
        <taxon>Helotiales</taxon>
        <taxon>Helotiaceae</taxon>
        <taxon>Glarea</taxon>
    </lineage>
</organism>
<proteinExistence type="predicted"/>
<keyword evidence="2" id="KW-1185">Reference proteome</keyword>
<dbReference type="Proteomes" id="UP000016922">
    <property type="component" value="Unassembled WGS sequence"/>
</dbReference>
<name>S3DRM2_GLAL2</name>
<dbReference type="RefSeq" id="XP_008083222.1">
    <property type="nucleotide sequence ID" value="XM_008085031.1"/>
</dbReference>
<dbReference type="KEGG" id="glz:GLAREA_00271"/>
<dbReference type="AlphaFoldDB" id="S3DRM2"/>
<dbReference type="HOGENOM" id="CLU_1845291_0_0_1"/>